<dbReference type="AlphaFoldDB" id="A0A9P6JND4"/>
<reference evidence="2" key="1">
    <citation type="submission" date="2020-11" db="EMBL/GenBank/DDBJ databases">
        <authorList>
            <consortium name="DOE Joint Genome Institute"/>
            <person name="Ahrendt S."/>
            <person name="Riley R."/>
            <person name="Andreopoulos W."/>
            <person name="Labutti K."/>
            <person name="Pangilinan J."/>
            <person name="Ruiz-Duenas F.J."/>
            <person name="Barrasa J.M."/>
            <person name="Sanchez-Garcia M."/>
            <person name="Camarero S."/>
            <person name="Miyauchi S."/>
            <person name="Serrano A."/>
            <person name="Linde D."/>
            <person name="Babiker R."/>
            <person name="Drula E."/>
            <person name="Ayuso-Fernandez I."/>
            <person name="Pacheco R."/>
            <person name="Padilla G."/>
            <person name="Ferreira P."/>
            <person name="Barriuso J."/>
            <person name="Kellner H."/>
            <person name="Castanera R."/>
            <person name="Alfaro M."/>
            <person name="Ramirez L."/>
            <person name="Pisabarro A.G."/>
            <person name="Kuo A."/>
            <person name="Tritt A."/>
            <person name="Lipzen A."/>
            <person name="He G."/>
            <person name="Yan M."/>
            <person name="Ng V."/>
            <person name="Cullen D."/>
            <person name="Martin F."/>
            <person name="Rosso M.-N."/>
            <person name="Henrissat B."/>
            <person name="Hibbett D."/>
            <person name="Martinez A.T."/>
            <person name="Grigoriev I.V."/>
        </authorList>
    </citation>
    <scope>NUCLEOTIDE SEQUENCE</scope>
    <source>
        <strain evidence="2">CBS 506.95</strain>
    </source>
</reference>
<evidence type="ECO:0000256" key="1">
    <source>
        <dbReference type="SAM" id="MobiDB-lite"/>
    </source>
</evidence>
<feature type="region of interest" description="Disordered" evidence="1">
    <location>
        <begin position="129"/>
        <end position="270"/>
    </location>
</feature>
<evidence type="ECO:0000313" key="2">
    <source>
        <dbReference type="EMBL" id="KAF9526698.1"/>
    </source>
</evidence>
<feature type="compositionally biased region" description="Basic and acidic residues" evidence="1">
    <location>
        <begin position="145"/>
        <end position="161"/>
    </location>
</feature>
<evidence type="ECO:0000313" key="3">
    <source>
        <dbReference type="Proteomes" id="UP000807306"/>
    </source>
</evidence>
<protein>
    <submittedName>
        <fullName evidence="2">Uncharacterized protein</fullName>
    </submittedName>
</protein>
<feature type="compositionally biased region" description="Basic and acidic residues" evidence="1">
    <location>
        <begin position="187"/>
        <end position="196"/>
    </location>
</feature>
<name>A0A9P6JND4_9AGAR</name>
<accession>A0A9P6JND4</accession>
<dbReference type="Proteomes" id="UP000807306">
    <property type="component" value="Unassembled WGS sequence"/>
</dbReference>
<feature type="compositionally biased region" description="Acidic residues" evidence="1">
    <location>
        <begin position="129"/>
        <end position="140"/>
    </location>
</feature>
<dbReference type="OrthoDB" id="3058629at2759"/>
<sequence>MTPRRSPSPRPYSGSVDDEEHLDDDHWYWGKNFGGKIIEFGRYKHMEELIPMNEVGLGYLDWLYTNCAHRYPIFFTAVERFFENPHHQEVHRDIGQRCLDYEADISLDGNAYALSEIYEMTTSDEEFIAPSDEDENDGASEPDSLSDREAQAERAWKEHKSPQKNVISSPRRTCRSKSAKVEEEDIQKESSSRLEKLEEESAIVNSGVRKATKRSKRNVKVVVTDSDDDDHSQPGNVQQGILRESSTKSPPKRIQRRTSVILTDSDGEGS</sequence>
<proteinExistence type="predicted"/>
<dbReference type="EMBL" id="MU157868">
    <property type="protein sequence ID" value="KAF9526698.1"/>
    <property type="molecule type" value="Genomic_DNA"/>
</dbReference>
<feature type="compositionally biased region" description="Basic residues" evidence="1">
    <location>
        <begin position="210"/>
        <end position="219"/>
    </location>
</feature>
<organism evidence="2 3">
    <name type="scientific">Crepidotus variabilis</name>
    <dbReference type="NCBI Taxonomy" id="179855"/>
    <lineage>
        <taxon>Eukaryota</taxon>
        <taxon>Fungi</taxon>
        <taxon>Dikarya</taxon>
        <taxon>Basidiomycota</taxon>
        <taxon>Agaricomycotina</taxon>
        <taxon>Agaricomycetes</taxon>
        <taxon>Agaricomycetidae</taxon>
        <taxon>Agaricales</taxon>
        <taxon>Agaricineae</taxon>
        <taxon>Crepidotaceae</taxon>
        <taxon>Crepidotus</taxon>
    </lineage>
</organism>
<gene>
    <name evidence="2" type="ORF">CPB83DRAFT_937269</name>
</gene>
<comment type="caution">
    <text evidence="2">The sequence shown here is derived from an EMBL/GenBank/DDBJ whole genome shotgun (WGS) entry which is preliminary data.</text>
</comment>
<keyword evidence="3" id="KW-1185">Reference proteome</keyword>